<feature type="compositionally biased region" description="Acidic residues" evidence="1">
    <location>
        <begin position="464"/>
        <end position="473"/>
    </location>
</feature>
<dbReference type="InParanoid" id="A0A6P7GNX2"/>
<gene>
    <name evidence="3" type="primary">LOC114344978</name>
</gene>
<keyword evidence="2" id="KW-1133">Transmembrane helix</keyword>
<dbReference type="RefSeq" id="XP_028151596.1">
    <property type="nucleotide sequence ID" value="XM_028295795.1"/>
</dbReference>
<dbReference type="AlphaFoldDB" id="A0A6P7GNX2"/>
<dbReference type="Pfam" id="PF12259">
    <property type="entry name" value="Baculo_F"/>
    <property type="match status" value="1"/>
</dbReference>
<evidence type="ECO:0000256" key="2">
    <source>
        <dbReference type="SAM" id="Phobius"/>
    </source>
</evidence>
<accession>A0A6P7GNX2</accession>
<keyword evidence="2" id="KW-0812">Transmembrane</keyword>
<feature type="transmembrane region" description="Helical" evidence="2">
    <location>
        <begin position="433"/>
        <end position="451"/>
    </location>
</feature>
<organism evidence="3">
    <name type="scientific">Diabrotica virgifera virgifera</name>
    <name type="common">western corn rootworm</name>
    <dbReference type="NCBI Taxonomy" id="50390"/>
    <lineage>
        <taxon>Eukaryota</taxon>
        <taxon>Metazoa</taxon>
        <taxon>Ecdysozoa</taxon>
        <taxon>Arthropoda</taxon>
        <taxon>Hexapoda</taxon>
        <taxon>Insecta</taxon>
        <taxon>Pterygota</taxon>
        <taxon>Neoptera</taxon>
        <taxon>Endopterygota</taxon>
        <taxon>Coleoptera</taxon>
        <taxon>Polyphaga</taxon>
        <taxon>Cucujiformia</taxon>
        <taxon>Chrysomeloidea</taxon>
        <taxon>Chrysomelidae</taxon>
        <taxon>Galerucinae</taxon>
        <taxon>Diabroticina</taxon>
        <taxon>Diabroticites</taxon>
        <taxon>Diabrotica</taxon>
    </lineage>
</organism>
<feature type="region of interest" description="Disordered" evidence="1">
    <location>
        <begin position="1"/>
        <end position="33"/>
    </location>
</feature>
<reference evidence="3" key="1">
    <citation type="submission" date="2025-08" db="UniProtKB">
        <authorList>
            <consortium name="RefSeq"/>
        </authorList>
    </citation>
    <scope>IDENTIFICATION</scope>
    <source>
        <tissue evidence="3">Whole insect</tissue>
    </source>
</reference>
<protein>
    <submittedName>
        <fullName evidence="3">Uncharacterized protein LOC114344978</fullName>
    </submittedName>
</protein>
<evidence type="ECO:0000313" key="3">
    <source>
        <dbReference type="RefSeq" id="XP_028151596.1"/>
    </source>
</evidence>
<feature type="region of interest" description="Disordered" evidence="1">
    <location>
        <begin position="462"/>
        <end position="497"/>
    </location>
</feature>
<evidence type="ECO:0000256" key="1">
    <source>
        <dbReference type="SAM" id="MobiDB-lite"/>
    </source>
</evidence>
<proteinExistence type="predicted"/>
<keyword evidence="2" id="KW-0472">Membrane</keyword>
<dbReference type="InterPro" id="IPR022048">
    <property type="entry name" value="Envelope_fusion-like"/>
</dbReference>
<sequence>MDSANRTSTVYRTSTKHCNISSKHPKRNSTQSIQQPEIKEVLLGSTIKSISGNLDQEDAVRYDAAIQTLELNQQNIINNINNQLSLNKKIMNNYNETITLLTHNQEIIAAETNRIRTDLNQFVFDFNHYMQVRNVLDQMNLALQTIIQILDDLQTAITFAKIKTLHNGLIKPDEIRWTIQKMLEHHPASQLPYFQEEDLMKYYEIVEVDGYYSNHSLVFILHFPILHSKVFTYFHLYSLPTINNTIIIPPGPYLVSNSELFQYMDLPCRKSEPKKFICPEKFPQENTETDDCINQILKLSNDAAQCQNVPITISTTIIQKLSEAHYIAVFPKATKISTHCSTSKIEVLEGTFLIELPPGCEFRTNNEVYINSKAAVKEEPLTLPKIKIKFQDEDPTVKPLKLDRIQLDELHKLSTEEERLQPVSLTTMDHSHLWTPPIYFLVIALIILLVYKLRELWKKKKMEEDEEEEDAADPEPTPSVLFIPHKTSQGDGEIMVQ</sequence>
<name>A0A6P7GNX2_DIAVI</name>